<dbReference type="SUPFAM" id="SSF56399">
    <property type="entry name" value="ADP-ribosylation"/>
    <property type="match status" value="1"/>
</dbReference>
<keyword evidence="2 9" id="KW-0328">Glycosyltransferase</keyword>
<dbReference type="GO" id="GO:0106274">
    <property type="term" value="F:NAD+-protein-arginine ADP-ribosyltransferase activity"/>
    <property type="evidence" value="ECO:0007669"/>
    <property type="project" value="UniProtKB-EC"/>
</dbReference>
<evidence type="ECO:0000256" key="6">
    <source>
        <dbReference type="ARBA" id="ARBA00022803"/>
    </source>
</evidence>
<feature type="repeat" description="TPR" evidence="8">
    <location>
        <begin position="480"/>
        <end position="513"/>
    </location>
</feature>
<sequence>MAAHTLIQEKNNLESISLVWLDSSVNSSEDNVNAQRLFRMIMIYLKAFDNVQDCEQYLQETSRDDRIFLIVSGRLGQEIVPKIHHIRQISIIYVYCMDKKRNEEWAKTFPKIKGVFIKFEGLFQQIQLDRTKLRENGIDEPVALALSNLSGGMDRSTNTLNNDFLYSQLLIDCLIRMTPTSSDKNELIEVCTQIYADSPNELTLLKEFQETYSSNRAIWWYTRETFLYRLLNKALRTKNFHLLFLFRFFLRDVSQQLKSNQCTTSIRVYRGQLLSQEELDQLTNSLGEYLSINSFFSTSLNRQKALRFLKDESLCDGAQKILFEIDADPNESHSKSFANIASLSSYSTEQEILFMLGSVFRVMNIKQDKNGYWIIQMVFFNDHNENLQRLYDHIKDEHTNINEETSLVTFGTLLYKMGEYDLAEEYFSRLIHELPNDEQILSKSYHALGVLALLKDDYEKGLNCHKKSLEILKFDDPCLATSYNCIGCIYQKQGDFRNALEFYTKAWDIWRKLLGEDYFQIADVLNNMGCIYENEKNYSKALDFHQKALAIRQKSLPKDHLDLGASYNNIGNIYLCLTEYDLALENYHLSLDIKIKCLPSHHLSLVTTLHNIGIVYEQKSSYQQALIYFEKAMHILRENQPSTNSYINDLDQDIQRVSSLLNSKLHMTYF</sequence>
<comment type="caution">
    <text evidence="11">The sequence shown here is derived from an EMBL/GenBank/DDBJ whole genome shotgun (WGS) entry which is preliminary data.</text>
</comment>
<dbReference type="EC" id="2.4.2.31" evidence="9"/>
<keyword evidence="3 9" id="KW-0808">Transferase</keyword>
<dbReference type="PANTHER" id="PTHR45641">
    <property type="entry name" value="TETRATRICOPEPTIDE REPEAT PROTEIN (AFU_ORTHOLOGUE AFUA_6G03870)"/>
    <property type="match status" value="1"/>
</dbReference>
<dbReference type="PANTHER" id="PTHR45641:SF19">
    <property type="entry name" value="NEPHROCYSTIN-3"/>
    <property type="match status" value="1"/>
</dbReference>
<comment type="similarity">
    <text evidence="1 9">Belongs to the Arg-specific ADP-ribosyltransferase family.</text>
</comment>
<evidence type="ECO:0000256" key="5">
    <source>
        <dbReference type="ARBA" id="ARBA00022737"/>
    </source>
</evidence>
<dbReference type="EMBL" id="CAJNOR010001438">
    <property type="protein sequence ID" value="CAF1143147.1"/>
    <property type="molecule type" value="Genomic_DNA"/>
</dbReference>
<dbReference type="InterPro" id="IPR000768">
    <property type="entry name" value="ART"/>
</dbReference>
<comment type="catalytic activity">
    <reaction evidence="7 9">
        <text>L-arginyl-[protein] + NAD(+) = N(omega)-(ADP-D-ribosyl)-L-arginyl-[protein] + nicotinamide + H(+)</text>
        <dbReference type="Rhea" id="RHEA:19149"/>
        <dbReference type="Rhea" id="RHEA-COMP:10532"/>
        <dbReference type="Rhea" id="RHEA-COMP:15087"/>
        <dbReference type="ChEBI" id="CHEBI:15378"/>
        <dbReference type="ChEBI" id="CHEBI:17154"/>
        <dbReference type="ChEBI" id="CHEBI:29965"/>
        <dbReference type="ChEBI" id="CHEBI:57540"/>
        <dbReference type="ChEBI" id="CHEBI:142554"/>
        <dbReference type="EC" id="2.4.2.31"/>
    </reaction>
</comment>
<gene>
    <name evidence="10" type="ORF">EDS130_LOCUS8783</name>
    <name evidence="11" type="ORF">XAT740_LOCUS20535</name>
</gene>
<dbReference type="OrthoDB" id="5986190at2759"/>
<dbReference type="PROSITE" id="PS50005">
    <property type="entry name" value="TPR"/>
    <property type="match status" value="4"/>
</dbReference>
<feature type="repeat" description="TPR" evidence="8">
    <location>
        <begin position="404"/>
        <end position="437"/>
    </location>
</feature>
<feature type="repeat" description="TPR" evidence="8">
    <location>
        <begin position="522"/>
        <end position="555"/>
    </location>
</feature>
<dbReference type="Proteomes" id="UP000663828">
    <property type="component" value="Unassembled WGS sequence"/>
</dbReference>
<feature type="repeat" description="TPR" evidence="8">
    <location>
        <begin position="606"/>
        <end position="639"/>
    </location>
</feature>
<dbReference type="SUPFAM" id="SSF81901">
    <property type="entry name" value="HCP-like"/>
    <property type="match status" value="1"/>
</dbReference>
<dbReference type="Proteomes" id="UP000663852">
    <property type="component" value="Unassembled WGS sequence"/>
</dbReference>
<dbReference type="Gene3D" id="3.90.176.10">
    <property type="entry name" value="Toxin ADP-ribosyltransferase, Chain A, domain 1"/>
    <property type="match status" value="1"/>
</dbReference>
<dbReference type="PROSITE" id="PS51996">
    <property type="entry name" value="TR_MART"/>
    <property type="match status" value="1"/>
</dbReference>
<evidence type="ECO:0000256" key="8">
    <source>
        <dbReference type="PROSITE-ProRule" id="PRU00339"/>
    </source>
</evidence>
<dbReference type="GO" id="GO:0016779">
    <property type="term" value="F:nucleotidyltransferase activity"/>
    <property type="evidence" value="ECO:0007669"/>
    <property type="project" value="UniProtKB-KW"/>
</dbReference>
<keyword evidence="4" id="KW-0548">Nucleotidyltransferase</keyword>
<evidence type="ECO:0000256" key="4">
    <source>
        <dbReference type="ARBA" id="ARBA00022695"/>
    </source>
</evidence>
<proteinExistence type="inferred from homology"/>
<dbReference type="Gene3D" id="1.25.40.10">
    <property type="entry name" value="Tetratricopeptide repeat domain"/>
    <property type="match status" value="2"/>
</dbReference>
<dbReference type="EMBL" id="CAJNOJ010000028">
    <property type="protein sequence ID" value="CAF0880794.1"/>
    <property type="molecule type" value="Genomic_DNA"/>
</dbReference>
<reference evidence="11" key="1">
    <citation type="submission" date="2021-02" db="EMBL/GenBank/DDBJ databases">
        <authorList>
            <person name="Nowell W R."/>
        </authorList>
    </citation>
    <scope>NUCLEOTIDE SEQUENCE</scope>
</reference>
<evidence type="ECO:0000256" key="1">
    <source>
        <dbReference type="ARBA" id="ARBA00009558"/>
    </source>
</evidence>
<dbReference type="SMART" id="SM00028">
    <property type="entry name" value="TPR"/>
    <property type="match status" value="6"/>
</dbReference>
<dbReference type="InterPro" id="IPR011990">
    <property type="entry name" value="TPR-like_helical_dom_sf"/>
</dbReference>
<evidence type="ECO:0000313" key="11">
    <source>
        <dbReference type="EMBL" id="CAF1143147.1"/>
    </source>
</evidence>
<keyword evidence="12" id="KW-1185">Reference proteome</keyword>
<keyword evidence="9" id="KW-0521">NADP</keyword>
<evidence type="ECO:0000256" key="3">
    <source>
        <dbReference type="ARBA" id="ARBA00022679"/>
    </source>
</evidence>
<evidence type="ECO:0000256" key="9">
    <source>
        <dbReference type="RuleBase" id="RU361228"/>
    </source>
</evidence>
<evidence type="ECO:0000256" key="2">
    <source>
        <dbReference type="ARBA" id="ARBA00022676"/>
    </source>
</evidence>
<dbReference type="Pfam" id="PF13424">
    <property type="entry name" value="TPR_12"/>
    <property type="match status" value="2"/>
</dbReference>
<dbReference type="AlphaFoldDB" id="A0A814S771"/>
<organism evidence="11 12">
    <name type="scientific">Adineta ricciae</name>
    <name type="common">Rotifer</name>
    <dbReference type="NCBI Taxonomy" id="249248"/>
    <lineage>
        <taxon>Eukaryota</taxon>
        <taxon>Metazoa</taxon>
        <taxon>Spiralia</taxon>
        <taxon>Gnathifera</taxon>
        <taxon>Rotifera</taxon>
        <taxon>Eurotatoria</taxon>
        <taxon>Bdelloidea</taxon>
        <taxon>Adinetida</taxon>
        <taxon>Adinetidae</taxon>
        <taxon>Adineta</taxon>
    </lineage>
</organism>
<keyword evidence="9" id="KW-0520">NAD</keyword>
<dbReference type="InterPro" id="IPR019734">
    <property type="entry name" value="TPR_rpt"/>
</dbReference>
<keyword evidence="5" id="KW-0677">Repeat</keyword>
<evidence type="ECO:0000313" key="12">
    <source>
        <dbReference type="Proteomes" id="UP000663828"/>
    </source>
</evidence>
<protein>
    <recommendedName>
        <fullName evidence="9">NAD(P)(+)--arginine ADP-ribosyltransferase</fullName>
        <ecNumber evidence="9">2.4.2.31</ecNumber>
    </recommendedName>
    <alternativeName>
        <fullName evidence="9">Mono(ADP-ribosyl)transferase</fullName>
    </alternativeName>
</protein>
<dbReference type="Pfam" id="PF01129">
    <property type="entry name" value="ART"/>
    <property type="match status" value="1"/>
</dbReference>
<keyword evidence="6 8" id="KW-0802">TPR repeat</keyword>
<evidence type="ECO:0000256" key="7">
    <source>
        <dbReference type="ARBA" id="ARBA00047597"/>
    </source>
</evidence>
<evidence type="ECO:0000313" key="10">
    <source>
        <dbReference type="EMBL" id="CAF0880794.1"/>
    </source>
</evidence>
<accession>A0A814S771</accession>
<name>A0A814S771_ADIRI</name>